<dbReference type="RefSeq" id="XP_007677033.1">
    <property type="nucleotide sequence ID" value="XM_007678843.1"/>
</dbReference>
<gene>
    <name evidence="1" type="ORF">BAUCODRAFT_493470</name>
</gene>
<evidence type="ECO:0000313" key="2">
    <source>
        <dbReference type="Proteomes" id="UP000011761"/>
    </source>
</evidence>
<dbReference type="AlphaFoldDB" id="M2MFZ5"/>
<dbReference type="GeneID" id="19114881"/>
<sequence length="216" mass="23676">MAPFLTGSTLSEAILGSYRAAFFSLTDVLALLPAVPASAGDPKVRHRREHHELAPRAAARSVPDSTLCQEQAALPLTVPKVLGVKMHLADGFKCSKEFSHQTLSGRHASRMHADASFHTLSIRAGPNLQLDCWYDCGNQSINRSITAELRGLVNRPSGRLVRGVLHEQVNVPECTFLLQAHVPHRMIAPRAVFFRLELSYRRFVSDGGSSLASVLF</sequence>
<dbReference type="KEGG" id="bcom:BAUCODRAFT_493470"/>
<protein>
    <submittedName>
        <fullName evidence="1">Uncharacterized protein</fullName>
    </submittedName>
</protein>
<keyword evidence="2" id="KW-1185">Reference proteome</keyword>
<reference evidence="1 2" key="1">
    <citation type="journal article" date="2012" name="PLoS Pathog.">
        <title>Diverse lifestyles and strategies of plant pathogenesis encoded in the genomes of eighteen Dothideomycetes fungi.</title>
        <authorList>
            <person name="Ohm R.A."/>
            <person name="Feau N."/>
            <person name="Henrissat B."/>
            <person name="Schoch C.L."/>
            <person name="Horwitz B.A."/>
            <person name="Barry K.W."/>
            <person name="Condon B.J."/>
            <person name="Copeland A.C."/>
            <person name="Dhillon B."/>
            <person name="Glaser F."/>
            <person name="Hesse C.N."/>
            <person name="Kosti I."/>
            <person name="LaButti K."/>
            <person name="Lindquist E.A."/>
            <person name="Lucas S."/>
            <person name="Salamov A.A."/>
            <person name="Bradshaw R.E."/>
            <person name="Ciuffetti L."/>
            <person name="Hamelin R.C."/>
            <person name="Kema G.H.J."/>
            <person name="Lawrence C."/>
            <person name="Scott J.A."/>
            <person name="Spatafora J.W."/>
            <person name="Turgeon B.G."/>
            <person name="de Wit P.J.G.M."/>
            <person name="Zhong S."/>
            <person name="Goodwin S.B."/>
            <person name="Grigoriev I.V."/>
        </authorList>
    </citation>
    <scope>NUCLEOTIDE SEQUENCE [LARGE SCALE GENOMIC DNA]</scope>
    <source>
        <strain evidence="1 2">UAMH 10762</strain>
    </source>
</reference>
<dbReference type="Proteomes" id="UP000011761">
    <property type="component" value="Unassembled WGS sequence"/>
</dbReference>
<dbReference type="HOGENOM" id="CLU_1277417_0_0_1"/>
<evidence type="ECO:0000313" key="1">
    <source>
        <dbReference type="EMBL" id="EMC95541.1"/>
    </source>
</evidence>
<proteinExistence type="predicted"/>
<dbReference type="EMBL" id="KB445556">
    <property type="protein sequence ID" value="EMC95541.1"/>
    <property type="molecule type" value="Genomic_DNA"/>
</dbReference>
<organism evidence="1 2">
    <name type="scientific">Baudoinia panamericana (strain UAMH 10762)</name>
    <name type="common">Angels' share fungus</name>
    <name type="synonym">Baudoinia compniacensis (strain UAMH 10762)</name>
    <dbReference type="NCBI Taxonomy" id="717646"/>
    <lineage>
        <taxon>Eukaryota</taxon>
        <taxon>Fungi</taxon>
        <taxon>Dikarya</taxon>
        <taxon>Ascomycota</taxon>
        <taxon>Pezizomycotina</taxon>
        <taxon>Dothideomycetes</taxon>
        <taxon>Dothideomycetidae</taxon>
        <taxon>Mycosphaerellales</taxon>
        <taxon>Teratosphaeriaceae</taxon>
        <taxon>Baudoinia</taxon>
    </lineage>
</organism>
<accession>M2MFZ5</accession>
<name>M2MFZ5_BAUPA</name>